<dbReference type="InterPro" id="IPR036291">
    <property type="entry name" value="NAD(P)-bd_dom_sf"/>
</dbReference>
<dbReference type="AlphaFoldDB" id="A0A8H6J0F2"/>
<evidence type="ECO:0000313" key="4">
    <source>
        <dbReference type="EMBL" id="KAF6804189.1"/>
    </source>
</evidence>
<evidence type="ECO:0000256" key="1">
    <source>
        <dbReference type="ARBA" id="ARBA00006484"/>
    </source>
</evidence>
<proteinExistence type="inferred from homology"/>
<reference evidence="4 5" key="1">
    <citation type="journal article" date="2020" name="Phytopathology">
        <title>Genome Sequence Resources of Colletotrichum truncatum, C. plurivorum, C. musicola, and C. sojae: Four Species Pathogenic to Soybean (Glycine max).</title>
        <authorList>
            <person name="Rogerio F."/>
            <person name="Boufleur T.R."/>
            <person name="Ciampi-Guillardi M."/>
            <person name="Sukno S.A."/>
            <person name="Thon M.R."/>
            <person name="Massola Junior N.S."/>
            <person name="Baroncelli R."/>
        </authorList>
    </citation>
    <scope>NUCLEOTIDE SEQUENCE [LARGE SCALE GENOMIC DNA]</scope>
    <source>
        <strain evidence="4 5">LFN0009</strain>
    </source>
</reference>
<dbReference type="PANTHER" id="PTHR43544">
    <property type="entry name" value="SHORT-CHAIN DEHYDROGENASE/REDUCTASE"/>
    <property type="match status" value="1"/>
</dbReference>
<name>A0A8H6J0F2_9PEZI</name>
<protein>
    <submittedName>
        <fullName evidence="4">Aflatoxin biosynthesis ketoreductase Nor-1 (Short-chain dehydrogenase)</fullName>
    </submittedName>
</protein>
<dbReference type="SUPFAM" id="SSF51735">
    <property type="entry name" value="NAD(P)-binding Rossmann-fold domains"/>
    <property type="match status" value="1"/>
</dbReference>
<dbReference type="GO" id="GO:0016491">
    <property type="term" value="F:oxidoreductase activity"/>
    <property type="evidence" value="ECO:0007669"/>
    <property type="project" value="UniProtKB-KW"/>
</dbReference>
<gene>
    <name evidence="4" type="ORF">CSOJ01_10387</name>
</gene>
<keyword evidence="2" id="KW-0521">NADP</keyword>
<dbReference type="Proteomes" id="UP000652219">
    <property type="component" value="Unassembled WGS sequence"/>
</dbReference>
<dbReference type="PRINTS" id="PR00081">
    <property type="entry name" value="GDHRDH"/>
</dbReference>
<dbReference type="CDD" id="cd05325">
    <property type="entry name" value="carb_red_sniffer_like_SDR_c"/>
    <property type="match status" value="1"/>
</dbReference>
<sequence>MASGKTYLITGPNRGIGKGFVSLLLQRPSTTVIAGVRDPSSEVSQALTTLPKADGSKLILVKIDSAVETDPAAAVAELESKHGITSVDVVISNAGIANSNVRVSDITADSALEHFRINAVAPLVLFKAVAPLLKASGENPIFVGMSSVFGSIYAQENLAGAGVPPIMGAYGASKATLNWLVNRLKFEEPWLTSFVFHPGLVETDMTVPLATVVDTKAMGAISVEESVNGMVAVIDGATRELSGKFKKHDGSDLPW</sequence>
<evidence type="ECO:0000256" key="3">
    <source>
        <dbReference type="ARBA" id="ARBA00023002"/>
    </source>
</evidence>
<accession>A0A8H6J0F2</accession>
<organism evidence="4 5">
    <name type="scientific">Colletotrichum sojae</name>
    <dbReference type="NCBI Taxonomy" id="2175907"/>
    <lineage>
        <taxon>Eukaryota</taxon>
        <taxon>Fungi</taxon>
        <taxon>Dikarya</taxon>
        <taxon>Ascomycota</taxon>
        <taxon>Pezizomycotina</taxon>
        <taxon>Sordariomycetes</taxon>
        <taxon>Hypocreomycetidae</taxon>
        <taxon>Glomerellales</taxon>
        <taxon>Glomerellaceae</taxon>
        <taxon>Colletotrichum</taxon>
        <taxon>Colletotrichum orchidearum species complex</taxon>
    </lineage>
</organism>
<dbReference type="Pfam" id="PF00106">
    <property type="entry name" value="adh_short"/>
    <property type="match status" value="1"/>
</dbReference>
<dbReference type="EMBL" id="WIGN01000216">
    <property type="protein sequence ID" value="KAF6804189.1"/>
    <property type="molecule type" value="Genomic_DNA"/>
</dbReference>
<dbReference type="Gene3D" id="3.40.50.720">
    <property type="entry name" value="NAD(P)-binding Rossmann-like Domain"/>
    <property type="match status" value="1"/>
</dbReference>
<evidence type="ECO:0000256" key="2">
    <source>
        <dbReference type="ARBA" id="ARBA00022857"/>
    </source>
</evidence>
<keyword evidence="5" id="KW-1185">Reference proteome</keyword>
<evidence type="ECO:0000313" key="5">
    <source>
        <dbReference type="Proteomes" id="UP000652219"/>
    </source>
</evidence>
<dbReference type="InterPro" id="IPR002347">
    <property type="entry name" value="SDR_fam"/>
</dbReference>
<dbReference type="PANTHER" id="PTHR43544:SF7">
    <property type="entry name" value="NADB-LER2"/>
    <property type="match status" value="1"/>
</dbReference>
<keyword evidence="3" id="KW-0560">Oxidoreductase</keyword>
<dbReference type="InterPro" id="IPR051468">
    <property type="entry name" value="Fungal_SecMetab_SDRs"/>
</dbReference>
<comment type="similarity">
    <text evidence="1">Belongs to the short-chain dehydrogenases/reductases (SDR) family.</text>
</comment>
<comment type="caution">
    <text evidence="4">The sequence shown here is derived from an EMBL/GenBank/DDBJ whole genome shotgun (WGS) entry which is preliminary data.</text>
</comment>
<dbReference type="GO" id="GO:0005737">
    <property type="term" value="C:cytoplasm"/>
    <property type="evidence" value="ECO:0007669"/>
    <property type="project" value="TreeGrafter"/>
</dbReference>